<dbReference type="InterPro" id="IPR015943">
    <property type="entry name" value="WD40/YVTN_repeat-like_dom_sf"/>
</dbReference>
<dbReference type="Proteomes" id="UP000650582">
    <property type="component" value="Unassembled WGS sequence"/>
</dbReference>
<feature type="region of interest" description="Disordered" evidence="2">
    <location>
        <begin position="629"/>
        <end position="668"/>
    </location>
</feature>
<evidence type="ECO:0000313" key="4">
    <source>
        <dbReference type="Proteomes" id="UP000650582"/>
    </source>
</evidence>
<dbReference type="AlphaFoldDB" id="A0A8H7H8B5"/>
<dbReference type="Gene3D" id="2.130.10.10">
    <property type="entry name" value="YVTN repeat-like/Quinoprotein amine dehydrogenase"/>
    <property type="match status" value="2"/>
</dbReference>
<dbReference type="PANTHER" id="PTHR19879:SF9">
    <property type="entry name" value="TRANSCRIPTION INITIATION FACTOR TFIID SUBUNIT 5"/>
    <property type="match status" value="1"/>
</dbReference>
<dbReference type="EMBL" id="JACYCC010000040">
    <property type="protein sequence ID" value="KAF8677749.1"/>
    <property type="molecule type" value="Genomic_DNA"/>
</dbReference>
<evidence type="ECO:0000256" key="2">
    <source>
        <dbReference type="SAM" id="MobiDB-lite"/>
    </source>
</evidence>
<reference evidence="3" key="1">
    <citation type="submission" date="2020-09" db="EMBL/GenBank/DDBJ databases">
        <title>Comparative genome analyses of four rice-infecting Rhizoctonia solani isolates reveal extensive enrichment of homogalacturonan modification genes.</title>
        <authorList>
            <person name="Lee D.-Y."/>
            <person name="Jeon J."/>
            <person name="Kim K.-T."/>
            <person name="Cheong K."/>
            <person name="Song H."/>
            <person name="Choi G."/>
            <person name="Ko J."/>
            <person name="Opiyo S.O."/>
            <person name="Zuo S."/>
            <person name="Madhav S."/>
            <person name="Lee Y.-H."/>
            <person name="Wang G.-L."/>
        </authorList>
    </citation>
    <scope>NUCLEOTIDE SEQUENCE</scope>
    <source>
        <strain evidence="3">AG1-IA YN-7</strain>
    </source>
</reference>
<dbReference type="InterPro" id="IPR001680">
    <property type="entry name" value="WD40_rpt"/>
</dbReference>
<feature type="compositionally biased region" description="Polar residues" evidence="2">
    <location>
        <begin position="629"/>
        <end position="646"/>
    </location>
</feature>
<feature type="repeat" description="WD" evidence="1">
    <location>
        <begin position="652"/>
        <end position="693"/>
    </location>
</feature>
<evidence type="ECO:0000313" key="3">
    <source>
        <dbReference type="EMBL" id="KAF8677749.1"/>
    </source>
</evidence>
<dbReference type="InterPro" id="IPR036322">
    <property type="entry name" value="WD40_repeat_dom_sf"/>
</dbReference>
<gene>
    <name evidence="3" type="ORF">RHS04_06051</name>
</gene>
<protein>
    <submittedName>
        <fullName evidence="3">Encoded by</fullName>
    </submittedName>
</protein>
<dbReference type="PROSITE" id="PS50294">
    <property type="entry name" value="WD_REPEATS_REGION"/>
    <property type="match status" value="2"/>
</dbReference>
<feature type="repeat" description="WD" evidence="1">
    <location>
        <begin position="695"/>
        <end position="736"/>
    </location>
</feature>
<dbReference type="PANTHER" id="PTHR19879">
    <property type="entry name" value="TRANSCRIPTION INITIATION FACTOR TFIID"/>
    <property type="match status" value="1"/>
</dbReference>
<keyword evidence="1" id="KW-0853">WD repeat</keyword>
<accession>A0A8H7H8B5</accession>
<dbReference type="SMART" id="SM00320">
    <property type="entry name" value="WD40"/>
    <property type="match status" value="5"/>
</dbReference>
<name>A0A8H7H8B5_9AGAM</name>
<organism evidence="3 4">
    <name type="scientific">Rhizoctonia solani</name>
    <dbReference type="NCBI Taxonomy" id="456999"/>
    <lineage>
        <taxon>Eukaryota</taxon>
        <taxon>Fungi</taxon>
        <taxon>Dikarya</taxon>
        <taxon>Basidiomycota</taxon>
        <taxon>Agaricomycotina</taxon>
        <taxon>Agaricomycetes</taxon>
        <taxon>Cantharellales</taxon>
        <taxon>Ceratobasidiaceae</taxon>
        <taxon>Rhizoctonia</taxon>
    </lineage>
</organism>
<sequence>MVGNYYGGEVPGLRIKGLDVKKESYLIYSLPGFSGVLSQNLLPKMGATRHPMEEQLDDYLHPSIRQCPRLVDKEEKTAQAAVRSPPCAILLKVTSKVKDALPENTLLVIDAFDEYENQMEVERMADLIFRCATGVPLNLLVTSRPEPEIYPRMMQHNSQSRVVIHLHKLEKSLVRADIELLLKEELSSTSATPLEIDQLVERSGALFTYASMLVRFVTSGEPQKRLKTVLVLTFSASKKHAHLDTLYKQILKSTLGKEYTPEDGEKEDIRFVLQTVLVAQEPISIDIIVILAEINGLERVVYALRSLRSVVHQSNQTKLVSILRASFPDFVFSNERAGSDFFDQIEYSQRLARRCFSVMQEQPRFNICNLQSPLVNGLSTGDPGRLSVEPVPVLDGGDRYQARDDHGIGTLIKAKDWLVDVGPGREFMTLVEDCLNFFTGLTANSVSRLTPHIYVSSVPSCPSREGATLATWSTPSPVCSVTYDPQGARAPTGCYGGNLSTRNAHGGDLVLGPFEIDVRDLGDDTTGFLTGPLTITGCAVPTSYFSDGTRIATASRGGRLRICSTRNGKILADPFCGDKPYACSTAFSSDGSHAVSASRQNPIRFWNATAGPYCLCYIAGLHPQQQTPFLGSSDGATRTRNVSDGTPATKPLEGPHGPVNSVAISPDGAYATSGSDDATIRILDIDDGTPFAGPFSGHTNKVHSVTYSNDGTRVISGSLYHTVRVWNFSKGLILPRWFEDQMSDTQTAIFLAGDQSIWIWESQQGSLIARIMRVQTPIQNVNQRYPIIEHGLGAEYRVCQRHCRAVQGHPDTDTTASFSHADARLATASEDRTVRVCSIESGELASGPFTGLWNLDDSILETNTTTLNHSVSPTSSGSISSAFAGWTVNVGEWSASGDSSLLLWLPADLASAPAPHTGLIITGSGSLIIPKQKLLLGKEWTKCYICD</sequence>
<dbReference type="SUPFAM" id="SSF50978">
    <property type="entry name" value="WD40 repeat-like"/>
    <property type="match status" value="1"/>
</dbReference>
<proteinExistence type="predicted"/>
<evidence type="ECO:0000256" key="1">
    <source>
        <dbReference type="PROSITE-ProRule" id="PRU00221"/>
    </source>
</evidence>
<dbReference type="PROSITE" id="PS50082">
    <property type="entry name" value="WD_REPEATS_2"/>
    <property type="match status" value="2"/>
</dbReference>
<comment type="caution">
    <text evidence="3">The sequence shown here is derived from an EMBL/GenBank/DDBJ whole genome shotgun (WGS) entry which is preliminary data.</text>
</comment>
<dbReference type="Pfam" id="PF00400">
    <property type="entry name" value="WD40"/>
    <property type="match status" value="3"/>
</dbReference>